<evidence type="ECO:0000259" key="1">
    <source>
        <dbReference type="Pfam" id="PF18809"/>
    </source>
</evidence>
<dbReference type="Pfam" id="PF18809">
    <property type="entry name" value="PBECR1"/>
    <property type="match status" value="1"/>
</dbReference>
<sequence length="184" mass="19413">MLTMPELRAVVCRGAVLDSAGDDGPVFTQYRHNAKGAIAALMKAGGGVAIAALYHPEIGDIDLRWGYTSDDGRAHGAGLAKLIRWHPEVLNDLQGFISGLTVYQNHKRKGEIHLSDGKDARAGVKLTWNGRTGHWLATAYVKKKASASKGTSAAMDDVFGPTTATPNNAGTQILGFETGGVNGD</sequence>
<accession>A0A5E4WQP3</accession>
<evidence type="ECO:0000313" key="2">
    <source>
        <dbReference type="EMBL" id="VVE27082.1"/>
    </source>
</evidence>
<name>A0A5E4WQP3_9BURK</name>
<keyword evidence="3" id="KW-1185">Reference proteome</keyword>
<protein>
    <recommendedName>
        <fullName evidence="1">Phage-Barnase-EndoU-ColicinE5/D-RelE-like nuclease domain-containing protein</fullName>
    </recommendedName>
</protein>
<proteinExistence type="predicted"/>
<dbReference type="AlphaFoldDB" id="A0A5E4WQP3"/>
<feature type="domain" description="Phage-Barnase-EndoU-ColicinE5/D-RelE-like nuclease" evidence="1">
    <location>
        <begin position="52"/>
        <end position="144"/>
    </location>
</feature>
<dbReference type="EMBL" id="CABPSE010000012">
    <property type="protein sequence ID" value="VVE27082.1"/>
    <property type="molecule type" value="Genomic_DNA"/>
</dbReference>
<dbReference type="RefSeq" id="WP_150585984.1">
    <property type="nucleotide sequence ID" value="NZ_CABPSE010000012.1"/>
</dbReference>
<gene>
    <name evidence="2" type="ORF">PCO31111_03457</name>
</gene>
<evidence type="ECO:0000313" key="3">
    <source>
        <dbReference type="Proteomes" id="UP000383971"/>
    </source>
</evidence>
<dbReference type="InterPro" id="IPR041092">
    <property type="entry name" value="PBECR1"/>
</dbReference>
<reference evidence="2 3" key="1">
    <citation type="submission" date="2019-08" db="EMBL/GenBank/DDBJ databases">
        <authorList>
            <person name="Peeters C."/>
        </authorList>
    </citation>
    <scope>NUCLEOTIDE SEQUENCE [LARGE SCALE GENOMIC DNA]</scope>
    <source>
        <strain evidence="2 3">LMG 31111</strain>
    </source>
</reference>
<organism evidence="2 3">
    <name type="scientific">Pandoraea communis</name>
    <dbReference type="NCBI Taxonomy" id="2508297"/>
    <lineage>
        <taxon>Bacteria</taxon>
        <taxon>Pseudomonadati</taxon>
        <taxon>Pseudomonadota</taxon>
        <taxon>Betaproteobacteria</taxon>
        <taxon>Burkholderiales</taxon>
        <taxon>Burkholderiaceae</taxon>
        <taxon>Pandoraea</taxon>
    </lineage>
</organism>
<dbReference type="Proteomes" id="UP000383971">
    <property type="component" value="Unassembled WGS sequence"/>
</dbReference>